<organism evidence="3 4">
    <name type="scientific">Noviherbaspirillum denitrificans</name>
    <dbReference type="NCBI Taxonomy" id="1968433"/>
    <lineage>
        <taxon>Bacteria</taxon>
        <taxon>Pseudomonadati</taxon>
        <taxon>Pseudomonadota</taxon>
        <taxon>Betaproteobacteria</taxon>
        <taxon>Burkholderiales</taxon>
        <taxon>Oxalobacteraceae</taxon>
        <taxon>Noviherbaspirillum</taxon>
    </lineage>
</organism>
<dbReference type="InterPro" id="IPR016087">
    <property type="entry name" value="Chalcone_isomerase"/>
</dbReference>
<dbReference type="InterPro" id="IPR036298">
    <property type="entry name" value="Chalcone_isomerase_sf"/>
</dbReference>
<feature type="signal peptide" evidence="1">
    <location>
        <begin position="1"/>
        <end position="26"/>
    </location>
</feature>
<proteinExistence type="predicted"/>
<evidence type="ECO:0000259" key="2">
    <source>
        <dbReference type="Pfam" id="PF16036"/>
    </source>
</evidence>
<dbReference type="PANTHER" id="PTHR47698:SF2">
    <property type="entry name" value="FATTY-ACID-BINDING PROTEIN 3, CHLOROPLASTIC"/>
    <property type="match status" value="1"/>
</dbReference>
<dbReference type="InterPro" id="IPR016088">
    <property type="entry name" value="Chalcone_isomerase_3-sand"/>
</dbReference>
<reference evidence="3 4" key="1">
    <citation type="submission" date="2016-02" db="EMBL/GenBank/DDBJ databases">
        <authorList>
            <person name="Wen L."/>
            <person name="He K."/>
            <person name="Yang H."/>
        </authorList>
    </citation>
    <scope>NUCLEOTIDE SEQUENCE [LARGE SCALE GENOMIC DNA]</scope>
    <source>
        <strain evidence="3 4">TSA40</strain>
    </source>
</reference>
<sequence>MKTMKCFKGMAIAAAFVMGLGMNAHAMEVGGVKMDESTKVANQDLKLNGAGLRTWAVFKVYAAGLYLPEKKKAVPDIMALNGPRRIKLVLLRDVNNEELGQAFMDGLNANSDKAEKAKFVNQTVKMGEIFASIPKLNKGDTITSDWIPGQGMHVLVNDKRVGEVLPDIAFYNAFMRIWLGEKPVDNTLKQALLGG</sequence>
<dbReference type="Proteomes" id="UP000197535">
    <property type="component" value="Unassembled WGS sequence"/>
</dbReference>
<keyword evidence="1" id="KW-0732">Signal</keyword>
<dbReference type="PANTHER" id="PTHR47698">
    <property type="entry name" value="FATTY-ACID-BINDING PROTEIN 3, CHLOROPLASTIC"/>
    <property type="match status" value="1"/>
</dbReference>
<keyword evidence="3" id="KW-0812">Transmembrane</keyword>
<dbReference type="GO" id="GO:0016872">
    <property type="term" value="F:intramolecular lyase activity"/>
    <property type="evidence" value="ECO:0007669"/>
    <property type="project" value="InterPro"/>
</dbReference>
<gene>
    <name evidence="3" type="ORF">AYR66_07905</name>
</gene>
<dbReference type="RefSeq" id="WP_088706353.1">
    <property type="nucleotide sequence ID" value="NZ_LSTO01000001.1"/>
</dbReference>
<dbReference type="EMBL" id="LSTO01000001">
    <property type="protein sequence ID" value="OWW19443.1"/>
    <property type="molecule type" value="Genomic_DNA"/>
</dbReference>
<keyword evidence="4" id="KW-1185">Reference proteome</keyword>
<protein>
    <submittedName>
        <fullName evidence="3">Lipoprotein transmembrane</fullName>
    </submittedName>
</protein>
<evidence type="ECO:0000313" key="4">
    <source>
        <dbReference type="Proteomes" id="UP000197535"/>
    </source>
</evidence>
<dbReference type="SUPFAM" id="SSF54626">
    <property type="entry name" value="Chalcone isomerase"/>
    <property type="match status" value="1"/>
</dbReference>
<accession>A0A254TFY1</accession>
<dbReference type="Gene3D" id="3.50.70.10">
    <property type="match status" value="1"/>
</dbReference>
<dbReference type="OrthoDB" id="9795336at2"/>
<comment type="caution">
    <text evidence="3">The sequence shown here is derived from an EMBL/GenBank/DDBJ whole genome shotgun (WGS) entry which is preliminary data.</text>
</comment>
<evidence type="ECO:0000256" key="1">
    <source>
        <dbReference type="SAM" id="SignalP"/>
    </source>
</evidence>
<name>A0A254TFY1_9BURK</name>
<keyword evidence="3" id="KW-0449">Lipoprotein</keyword>
<keyword evidence="3" id="KW-0472">Membrane</keyword>
<feature type="chain" id="PRO_5012874712" evidence="1">
    <location>
        <begin position="27"/>
        <end position="195"/>
    </location>
</feature>
<dbReference type="AlphaFoldDB" id="A0A254TFY1"/>
<dbReference type="Pfam" id="PF16036">
    <property type="entry name" value="Chalcone_3"/>
    <property type="match status" value="1"/>
</dbReference>
<feature type="domain" description="Chalcone isomerase" evidence="2">
    <location>
        <begin position="26"/>
        <end position="194"/>
    </location>
</feature>
<evidence type="ECO:0000313" key="3">
    <source>
        <dbReference type="EMBL" id="OWW19443.1"/>
    </source>
</evidence>